<organism evidence="9 10">
    <name type="scientific">Callithrix jacchus</name>
    <name type="common">White-tufted-ear marmoset</name>
    <name type="synonym">Simia Jacchus</name>
    <dbReference type="NCBI Taxonomy" id="9483"/>
    <lineage>
        <taxon>Eukaryota</taxon>
        <taxon>Metazoa</taxon>
        <taxon>Chordata</taxon>
        <taxon>Craniata</taxon>
        <taxon>Vertebrata</taxon>
        <taxon>Euteleostomi</taxon>
        <taxon>Mammalia</taxon>
        <taxon>Eutheria</taxon>
        <taxon>Euarchontoglires</taxon>
        <taxon>Primates</taxon>
        <taxon>Haplorrhini</taxon>
        <taxon>Platyrrhini</taxon>
        <taxon>Cebidae</taxon>
        <taxon>Callitrichinae</taxon>
        <taxon>Callithrix</taxon>
        <taxon>Callithrix</taxon>
    </lineage>
</organism>
<dbReference type="Proteomes" id="UP000008225">
    <property type="component" value="Chromosome 22"/>
</dbReference>
<evidence type="ECO:0000256" key="7">
    <source>
        <dbReference type="SAM" id="MobiDB-lite"/>
    </source>
</evidence>
<dbReference type="PROSITE" id="PS50835">
    <property type="entry name" value="IG_LIKE"/>
    <property type="match status" value="1"/>
</dbReference>
<dbReference type="Ensembl" id="ENSCJAT00000135221.1">
    <property type="protein sequence ID" value="ENSCJAP00000091534.1"/>
    <property type="gene ID" value="ENSCJAG00000000314.5"/>
</dbReference>
<dbReference type="InterPro" id="IPR050412">
    <property type="entry name" value="Ig-like_Receptors_ImmuneReg"/>
</dbReference>
<dbReference type="PANTHER" id="PTHR11738">
    <property type="entry name" value="MHC CLASS I NK CELL RECEPTOR"/>
    <property type="match status" value="1"/>
</dbReference>
<sequence length="568" mass="61772">MLVLPLPSGKVKHGKRSVPEAPPHPPPPSLGALLLQTLTPDTHCTRVSVTIMSMLVAFLLLWGLSRGPVTEAATFFETQPLLWAESKSPLEPSAEVTLTCQARLETVNFQLFKNGVAQEPVHLDAPAIKHQFLLTGDTQGRYRCRSGLSRGWTRLSELLELTGPIPGPGSWPHSCLCLMVAKEFGQRMPKDWKGGPGAVAHASNLNSLGGGASPPPPALRLDRESTQVLRPGSKATFTCVAPLSGVEFQLRRGEKELLVPRSSTSPDRIFFHLNEVALGDGGHYTCRYQLRDNQNGWSADSEPAELILSDERLPAPVFTAEPASPNPEPGTRVRLRCLAPLEGARFALVREDRGGRRVHRFQSPAGTEAHFELRNISVADSANYSCVYVDLEPPFSGSAPSARLELRVDGPPPRPQLRATWSGAVLAGRDAVLRCEGTIPDVTFELLREGETKAVETVYTREASANLALIFVGPQHAGNYRCRYRSWWPNTFESELSDPVELLVTDTSHNQMNEDAEHQGDGESILVTETEQGAGREVPMIAASQSQCPGPGSGSGTAQGFKLVRRHP</sequence>
<gene>
    <name evidence="9" type="primary">A1BG</name>
</gene>
<dbReference type="InterPro" id="IPR003598">
    <property type="entry name" value="Ig_sub2"/>
</dbReference>
<evidence type="ECO:0000256" key="1">
    <source>
        <dbReference type="ARBA" id="ARBA00022729"/>
    </source>
</evidence>
<keyword evidence="2" id="KW-0677">Repeat</keyword>
<dbReference type="SUPFAM" id="SSF48726">
    <property type="entry name" value="Immunoglobulin"/>
    <property type="match status" value="4"/>
</dbReference>
<dbReference type="GO" id="GO:0002764">
    <property type="term" value="P:immune response-regulating signaling pathway"/>
    <property type="evidence" value="ECO:0007669"/>
    <property type="project" value="TreeGrafter"/>
</dbReference>
<keyword evidence="3 6" id="KW-1015">Disulfide bond</keyword>
<keyword evidence="4" id="KW-0325">Glycoprotein</keyword>
<keyword evidence="10" id="KW-1185">Reference proteome</keyword>
<dbReference type="InterPro" id="IPR007110">
    <property type="entry name" value="Ig-like_dom"/>
</dbReference>
<accession>A0A8I3XBP0</accession>
<feature type="region of interest" description="Disordered" evidence="7">
    <location>
        <begin position="1"/>
        <end position="29"/>
    </location>
</feature>
<keyword evidence="1" id="KW-0732">Signal</keyword>
<dbReference type="CDD" id="cd16843">
    <property type="entry name" value="IgC2_D1_D2_LILR_KIR_like"/>
    <property type="match status" value="1"/>
</dbReference>
<dbReference type="SMART" id="SM00409">
    <property type="entry name" value="IG"/>
    <property type="match status" value="3"/>
</dbReference>
<reference evidence="9" key="3">
    <citation type="submission" date="2025-09" db="UniProtKB">
        <authorList>
            <consortium name="Ensembl"/>
        </authorList>
    </citation>
    <scope>IDENTIFICATION</scope>
</reference>
<reference evidence="9 10" key="1">
    <citation type="submission" date="2009-03" db="EMBL/GenBank/DDBJ databases">
        <authorList>
            <person name="Warren W."/>
            <person name="Ye L."/>
            <person name="Minx P."/>
            <person name="Worley K."/>
            <person name="Gibbs R."/>
            <person name="Wilson R.K."/>
        </authorList>
    </citation>
    <scope>NUCLEOTIDE SEQUENCE [LARGE SCALE GENOMIC DNA]</scope>
</reference>
<evidence type="ECO:0000313" key="10">
    <source>
        <dbReference type="Proteomes" id="UP000008225"/>
    </source>
</evidence>
<protein>
    <submittedName>
        <fullName evidence="9">Alpha-1-B glycoprotein</fullName>
    </submittedName>
</protein>
<dbReference type="FunFam" id="2.60.40.10:FF:000033">
    <property type="entry name" value="Killer cell immunoglobulin-like receptor"/>
    <property type="match status" value="3"/>
</dbReference>
<dbReference type="Pfam" id="PF00047">
    <property type="entry name" value="ig"/>
    <property type="match status" value="1"/>
</dbReference>
<dbReference type="FunFam" id="2.60.40.10:FF:002341">
    <property type="entry name" value="Alpha-1-B glycoprotein"/>
    <property type="match status" value="1"/>
</dbReference>
<feature type="domain" description="Ig-like" evidence="8">
    <location>
        <begin position="415"/>
        <end position="501"/>
    </location>
</feature>
<dbReference type="SMART" id="SM00408">
    <property type="entry name" value="IGc2"/>
    <property type="match status" value="3"/>
</dbReference>
<evidence type="ECO:0000256" key="3">
    <source>
        <dbReference type="ARBA" id="ARBA00023157"/>
    </source>
</evidence>
<dbReference type="InterPro" id="IPR036179">
    <property type="entry name" value="Ig-like_dom_sf"/>
</dbReference>
<evidence type="ECO:0000256" key="6">
    <source>
        <dbReference type="PIRSR" id="PIRSR001979-1"/>
    </source>
</evidence>
<dbReference type="InterPro" id="IPR003599">
    <property type="entry name" value="Ig_sub"/>
</dbReference>
<dbReference type="PANTHER" id="PTHR11738:SF184">
    <property type="entry name" value="ALPHA-1B-GLYCOPROTEIN"/>
    <property type="match status" value="1"/>
</dbReference>
<proteinExistence type="predicted"/>
<feature type="disulfide bond" evidence="6">
    <location>
        <begin position="100"/>
        <end position="144"/>
    </location>
</feature>
<evidence type="ECO:0000256" key="5">
    <source>
        <dbReference type="ARBA" id="ARBA00023319"/>
    </source>
</evidence>
<feature type="region of interest" description="Disordered" evidence="7">
    <location>
        <begin position="544"/>
        <end position="568"/>
    </location>
</feature>
<evidence type="ECO:0000256" key="4">
    <source>
        <dbReference type="ARBA" id="ARBA00023180"/>
    </source>
</evidence>
<name>A0A8I3XBP0_CALJA</name>
<dbReference type="AlphaFoldDB" id="A0A8I3XBP0"/>
<keyword evidence="5" id="KW-0393">Immunoglobulin domain</keyword>
<evidence type="ECO:0000256" key="2">
    <source>
        <dbReference type="ARBA" id="ARBA00022737"/>
    </source>
</evidence>
<feature type="compositionally biased region" description="Pro residues" evidence="7">
    <location>
        <begin position="20"/>
        <end position="29"/>
    </location>
</feature>
<dbReference type="PIRSF" id="PIRSF001979">
    <property type="entry name" value="Alpha_1B_glycoprot_prd"/>
    <property type="match status" value="1"/>
</dbReference>
<dbReference type="InterPro" id="IPR013151">
    <property type="entry name" value="Immunoglobulin_dom"/>
</dbReference>
<dbReference type="InterPro" id="IPR013783">
    <property type="entry name" value="Ig-like_fold"/>
</dbReference>
<dbReference type="Pfam" id="PF13895">
    <property type="entry name" value="Ig_2"/>
    <property type="match status" value="1"/>
</dbReference>
<dbReference type="InterPro" id="IPR016332">
    <property type="entry name" value="A1B_glyco/leuk_Ig-like_rcpt"/>
</dbReference>
<dbReference type="Gene3D" id="2.60.40.10">
    <property type="entry name" value="Immunoglobulins"/>
    <property type="match status" value="4"/>
</dbReference>
<reference evidence="9" key="2">
    <citation type="submission" date="2025-08" db="UniProtKB">
        <authorList>
            <consortium name="Ensembl"/>
        </authorList>
    </citation>
    <scope>IDENTIFICATION</scope>
</reference>
<dbReference type="GeneTree" id="ENSGT01150000286974"/>
<dbReference type="GO" id="GO:0007166">
    <property type="term" value="P:cell surface receptor signaling pathway"/>
    <property type="evidence" value="ECO:0007669"/>
    <property type="project" value="UniProtKB-ARBA"/>
</dbReference>
<evidence type="ECO:0000259" key="8">
    <source>
        <dbReference type="PROSITE" id="PS50835"/>
    </source>
</evidence>
<evidence type="ECO:0000313" key="9">
    <source>
        <dbReference type="Ensembl" id="ENSCJAP00000091534.1"/>
    </source>
</evidence>